<feature type="region of interest" description="Disordered" evidence="1">
    <location>
        <begin position="72"/>
        <end position="103"/>
    </location>
</feature>
<accession>A0A0D2FUX8</accession>
<gene>
    <name evidence="2" type="ORF">Z518_03865</name>
</gene>
<dbReference type="EMBL" id="KN847477">
    <property type="protein sequence ID" value="KIX05892.1"/>
    <property type="molecule type" value="Genomic_DNA"/>
</dbReference>
<feature type="region of interest" description="Disordered" evidence="1">
    <location>
        <begin position="1"/>
        <end position="35"/>
    </location>
</feature>
<protein>
    <recommendedName>
        <fullName evidence="4">Transcription factor domain-containing protein</fullName>
    </recommendedName>
</protein>
<feature type="compositionally biased region" description="Basic and acidic residues" evidence="1">
    <location>
        <begin position="81"/>
        <end position="90"/>
    </location>
</feature>
<dbReference type="AlphaFoldDB" id="A0A0D2FUX8"/>
<dbReference type="OrthoDB" id="4147603at2759"/>
<dbReference type="GeneID" id="25291936"/>
<keyword evidence="3" id="KW-1185">Reference proteome</keyword>
<dbReference type="VEuPathDB" id="FungiDB:Z518_03865"/>
<organism evidence="2 3">
    <name type="scientific">Rhinocladiella mackenziei CBS 650.93</name>
    <dbReference type="NCBI Taxonomy" id="1442369"/>
    <lineage>
        <taxon>Eukaryota</taxon>
        <taxon>Fungi</taxon>
        <taxon>Dikarya</taxon>
        <taxon>Ascomycota</taxon>
        <taxon>Pezizomycotina</taxon>
        <taxon>Eurotiomycetes</taxon>
        <taxon>Chaetothyriomycetidae</taxon>
        <taxon>Chaetothyriales</taxon>
        <taxon>Herpotrichiellaceae</taxon>
        <taxon>Rhinocladiella</taxon>
    </lineage>
</organism>
<dbReference type="RefSeq" id="XP_013273028.1">
    <property type="nucleotide sequence ID" value="XM_013417574.1"/>
</dbReference>
<evidence type="ECO:0000256" key="1">
    <source>
        <dbReference type="SAM" id="MobiDB-lite"/>
    </source>
</evidence>
<name>A0A0D2FUX8_9EURO</name>
<evidence type="ECO:0008006" key="4">
    <source>
        <dbReference type="Google" id="ProtNLM"/>
    </source>
</evidence>
<reference evidence="2 3" key="1">
    <citation type="submission" date="2015-01" db="EMBL/GenBank/DDBJ databases">
        <title>The Genome Sequence of Rhinocladiella mackenzie CBS 650.93.</title>
        <authorList>
            <consortium name="The Broad Institute Genomics Platform"/>
            <person name="Cuomo C."/>
            <person name="de Hoog S."/>
            <person name="Gorbushina A."/>
            <person name="Stielow B."/>
            <person name="Teixiera M."/>
            <person name="Abouelleil A."/>
            <person name="Chapman S.B."/>
            <person name="Priest M."/>
            <person name="Young S.K."/>
            <person name="Wortman J."/>
            <person name="Nusbaum C."/>
            <person name="Birren B."/>
        </authorList>
    </citation>
    <scope>NUCLEOTIDE SEQUENCE [LARGE SCALE GENOMIC DNA]</scope>
    <source>
        <strain evidence="2 3">CBS 650.93</strain>
    </source>
</reference>
<evidence type="ECO:0000313" key="2">
    <source>
        <dbReference type="EMBL" id="KIX05892.1"/>
    </source>
</evidence>
<dbReference type="HOGENOM" id="CLU_571068_0_0_1"/>
<proteinExistence type="predicted"/>
<dbReference type="Proteomes" id="UP000053617">
    <property type="component" value="Unassembled WGS sequence"/>
</dbReference>
<evidence type="ECO:0000313" key="3">
    <source>
        <dbReference type="Proteomes" id="UP000053617"/>
    </source>
</evidence>
<sequence>MSDLLPPGPARESIQPRLPVRPASPLPSIKLEPPPASGRDLVLQVRVCRVPQCPNRHCNLRSHRLYDPAVALSRQSQAQAHQHDLRKEPKLQPQPQPLGHGHDIYFSSSGIGRKGVDGFPSLPLENPLETDLRALFHHFFDSVFDRLADIFRGPLQGPDYKNRMLSVALTDEAYCMGLITQAQTDTAIARGSFGETTASLQLYTKLIRIFRVRLAASTGGGTGTPQPAHIEIALLILCILLSYNATRGRFNELVMNWNAMRHLVNMRGGIHYLTVALAYVVHVDRLCATMLGLHPTYSVSSPLTMHQHQFCRPAWSTYGSGFTTLERSQEHSFSHLVLEHSLNTCELLSLYEARQAATAAPSSFRRGPFLQRPRPFSPEYLYYRRDRVDEQFAVLYADLLNESTPSKCILLATRIVEYPVTWANYVPTLTIHLCTELCTILRRQDLFQGWSGLLDVLRWILFAMVTSPWPFDGRDWAMSSLQGLIGAKYGPDHWPDRWWEEELKNLQDFAWSRAHDAKLGQMRRELDKGYVDTTTQKGAQKS</sequence>